<evidence type="ECO:0000313" key="9">
    <source>
        <dbReference type="Proteomes" id="UP000193553"/>
    </source>
</evidence>
<accession>A0A1X3EAK0</accession>
<evidence type="ECO:0000256" key="5">
    <source>
        <dbReference type="ARBA" id="ARBA00023163"/>
    </source>
</evidence>
<dbReference type="InterPro" id="IPR036388">
    <property type="entry name" value="WH-like_DNA-bd_sf"/>
</dbReference>
<evidence type="ECO:0000256" key="4">
    <source>
        <dbReference type="ARBA" id="ARBA00023125"/>
    </source>
</evidence>
<comment type="function">
    <text evidence="1">NodD regulates the expression of the nodABCFE genes which encode other nodulation proteins. NodD is also a negative regulator of its own expression. Binds flavonoids as inducers.</text>
</comment>
<proteinExistence type="inferred from homology"/>
<dbReference type="Proteomes" id="UP000193553">
    <property type="component" value="Unassembled WGS sequence"/>
</dbReference>
<dbReference type="EMBL" id="NAFI01000177">
    <property type="protein sequence ID" value="OSJ07009.1"/>
    <property type="molecule type" value="Genomic_DNA"/>
</dbReference>
<dbReference type="OrthoDB" id="9811588at2"/>
<dbReference type="SUPFAM" id="SSF53850">
    <property type="entry name" value="Periplasmic binding protein-like II"/>
    <property type="match status" value="1"/>
</dbReference>
<dbReference type="EMBL" id="NAFK01000178">
    <property type="protein sequence ID" value="OSJ20182.1"/>
    <property type="molecule type" value="Genomic_DNA"/>
</dbReference>
<dbReference type="AlphaFoldDB" id="A0A1X3EAK0"/>
<dbReference type="InterPro" id="IPR005119">
    <property type="entry name" value="LysR_subst-bd"/>
</dbReference>
<dbReference type="Pfam" id="PF03466">
    <property type="entry name" value="LysR_substrate"/>
    <property type="match status" value="1"/>
</dbReference>
<dbReference type="Proteomes" id="UP000193884">
    <property type="component" value="Unassembled WGS sequence"/>
</dbReference>
<reference evidence="9 10" key="1">
    <citation type="submission" date="2017-03" db="EMBL/GenBank/DDBJ databases">
        <title>Whole genome sequences of fourteen strains of Bradyrhizobium canariense and one strain of Bradyrhizobium japonicum isolated from Lupinus (Papilionoideae: Genisteae) species in Algeria.</title>
        <authorList>
            <person name="Crovadore J."/>
            <person name="Chekireb D."/>
            <person name="Brachmann A."/>
            <person name="Chablais R."/>
            <person name="Cochard B."/>
            <person name="Lefort F."/>
        </authorList>
    </citation>
    <scope>NUCLEOTIDE SEQUENCE [LARGE SCALE GENOMIC DNA]</scope>
    <source>
        <strain evidence="7 9">UBMA195</strain>
        <strain evidence="8 10">UBMAN05</strain>
    </source>
</reference>
<dbReference type="PANTHER" id="PTHR30346:SF0">
    <property type="entry name" value="HCA OPERON TRANSCRIPTIONAL ACTIVATOR HCAR"/>
    <property type="match status" value="1"/>
</dbReference>
<dbReference type="Gene3D" id="1.10.10.10">
    <property type="entry name" value="Winged helix-like DNA-binding domain superfamily/Winged helix DNA-binding domain"/>
    <property type="match status" value="1"/>
</dbReference>
<gene>
    <name evidence="8" type="ORF">BST63_37070</name>
    <name evidence="7" type="ORF">BSZ18_20760</name>
</gene>
<dbReference type="PANTHER" id="PTHR30346">
    <property type="entry name" value="TRANSCRIPTIONAL DUAL REGULATOR HCAR-RELATED"/>
    <property type="match status" value="1"/>
</dbReference>
<evidence type="ECO:0000313" key="7">
    <source>
        <dbReference type="EMBL" id="OSJ07009.1"/>
    </source>
</evidence>
<evidence type="ECO:0000256" key="3">
    <source>
        <dbReference type="ARBA" id="ARBA00023015"/>
    </source>
</evidence>
<protein>
    <submittedName>
        <fullName evidence="7">LysR family transcriptional regulator</fullName>
    </submittedName>
</protein>
<keyword evidence="5" id="KW-0804">Transcription</keyword>
<dbReference type="RefSeq" id="WP_018458637.1">
    <property type="nucleotide sequence ID" value="NZ_NAEX01000185.1"/>
</dbReference>
<dbReference type="CDD" id="cd08414">
    <property type="entry name" value="PBP2_LTTR_aromatics_like"/>
    <property type="match status" value="1"/>
</dbReference>
<dbReference type="PROSITE" id="PS50931">
    <property type="entry name" value="HTH_LYSR"/>
    <property type="match status" value="1"/>
</dbReference>
<organism evidence="7 9">
    <name type="scientific">Bradyrhizobium canariense</name>
    <dbReference type="NCBI Taxonomy" id="255045"/>
    <lineage>
        <taxon>Bacteria</taxon>
        <taxon>Pseudomonadati</taxon>
        <taxon>Pseudomonadota</taxon>
        <taxon>Alphaproteobacteria</taxon>
        <taxon>Hyphomicrobiales</taxon>
        <taxon>Nitrobacteraceae</taxon>
        <taxon>Bradyrhizobium</taxon>
    </lineage>
</organism>
<evidence type="ECO:0000256" key="2">
    <source>
        <dbReference type="ARBA" id="ARBA00009437"/>
    </source>
</evidence>
<dbReference type="PRINTS" id="PR00039">
    <property type="entry name" value="HTHLYSR"/>
</dbReference>
<dbReference type="SUPFAM" id="SSF46785">
    <property type="entry name" value="Winged helix' DNA-binding domain"/>
    <property type="match status" value="1"/>
</dbReference>
<dbReference type="Pfam" id="PF00126">
    <property type="entry name" value="HTH_1"/>
    <property type="match status" value="1"/>
</dbReference>
<evidence type="ECO:0000313" key="10">
    <source>
        <dbReference type="Proteomes" id="UP000193884"/>
    </source>
</evidence>
<dbReference type="InterPro" id="IPR000847">
    <property type="entry name" value="LysR_HTH_N"/>
</dbReference>
<sequence>MDLRRLRYFVAVAEARSVGKAAERLRMAQPPLSVQIRKLEAEVGAPLFRRGTRGMDLTEAGQALLARAGEALALAADGIEAARAVAAGSRGRLSVGYMFVLANAMLPRLIPELRRSVPGVDLDFAELSATTREPRLLDRSVTVALCMPAIHHPEIQVARIGAQPFVLAVRNRSPLARLSAVSMTRLQGRPLIALPPPERDPSSSAVAALLRRHQIVMPIASRVETVHSAMNLVLAGEGLAILPACAQLGAPRGIVFRPLRDATDSIDIAVCWRRDSHSPLIRTFLKCAEKVVAPL</sequence>
<dbReference type="Gene3D" id="3.40.190.10">
    <property type="entry name" value="Periplasmic binding protein-like II"/>
    <property type="match status" value="2"/>
</dbReference>
<evidence type="ECO:0000256" key="1">
    <source>
        <dbReference type="ARBA" id="ARBA00003502"/>
    </source>
</evidence>
<evidence type="ECO:0000313" key="8">
    <source>
        <dbReference type="EMBL" id="OSJ20182.1"/>
    </source>
</evidence>
<dbReference type="GO" id="GO:0003677">
    <property type="term" value="F:DNA binding"/>
    <property type="evidence" value="ECO:0007669"/>
    <property type="project" value="UniProtKB-KW"/>
</dbReference>
<comment type="caution">
    <text evidence="7">The sequence shown here is derived from an EMBL/GenBank/DDBJ whole genome shotgun (WGS) entry which is preliminary data.</text>
</comment>
<keyword evidence="3" id="KW-0805">Transcription regulation</keyword>
<dbReference type="GO" id="GO:0032993">
    <property type="term" value="C:protein-DNA complex"/>
    <property type="evidence" value="ECO:0007669"/>
    <property type="project" value="TreeGrafter"/>
</dbReference>
<dbReference type="FunFam" id="1.10.10.10:FF:000001">
    <property type="entry name" value="LysR family transcriptional regulator"/>
    <property type="match status" value="1"/>
</dbReference>
<keyword evidence="4" id="KW-0238">DNA-binding</keyword>
<comment type="similarity">
    <text evidence="2">Belongs to the LysR transcriptional regulatory family.</text>
</comment>
<dbReference type="GO" id="GO:0003700">
    <property type="term" value="F:DNA-binding transcription factor activity"/>
    <property type="evidence" value="ECO:0007669"/>
    <property type="project" value="InterPro"/>
</dbReference>
<name>A0A1X3EAK0_9BRAD</name>
<dbReference type="InterPro" id="IPR036390">
    <property type="entry name" value="WH_DNA-bd_sf"/>
</dbReference>
<evidence type="ECO:0000259" key="6">
    <source>
        <dbReference type="PROSITE" id="PS50931"/>
    </source>
</evidence>
<feature type="domain" description="HTH lysR-type" evidence="6">
    <location>
        <begin position="1"/>
        <end position="58"/>
    </location>
</feature>
<keyword evidence="10" id="KW-1185">Reference proteome</keyword>